<accession>A0A9X3S8M5</accession>
<protein>
    <submittedName>
        <fullName evidence="2">Uncharacterized protein</fullName>
    </submittedName>
</protein>
<comment type="caution">
    <text evidence="2">The sequence shown here is derived from an EMBL/GenBank/DDBJ whole genome shotgun (WGS) entry which is preliminary data.</text>
</comment>
<gene>
    <name evidence="2" type="ORF">OJ997_09290</name>
</gene>
<dbReference type="RefSeq" id="WP_270024798.1">
    <property type="nucleotide sequence ID" value="NZ_JAPDDP010000013.1"/>
</dbReference>
<evidence type="ECO:0000313" key="3">
    <source>
        <dbReference type="Proteomes" id="UP001147653"/>
    </source>
</evidence>
<name>A0A9X3S8M5_9ACTN</name>
<reference evidence="2" key="1">
    <citation type="submission" date="2022-10" db="EMBL/GenBank/DDBJ databases">
        <title>The WGS of Solirubrobacter phytolaccae KCTC 29190.</title>
        <authorList>
            <person name="Jiang Z."/>
        </authorList>
    </citation>
    <scope>NUCLEOTIDE SEQUENCE</scope>
    <source>
        <strain evidence="2">KCTC 29190</strain>
    </source>
</reference>
<evidence type="ECO:0000256" key="1">
    <source>
        <dbReference type="SAM" id="MobiDB-lite"/>
    </source>
</evidence>
<dbReference type="EMBL" id="JAPDDP010000013">
    <property type="protein sequence ID" value="MDA0180486.1"/>
    <property type="molecule type" value="Genomic_DNA"/>
</dbReference>
<dbReference type="Proteomes" id="UP001147653">
    <property type="component" value="Unassembled WGS sequence"/>
</dbReference>
<evidence type="ECO:0000313" key="2">
    <source>
        <dbReference type="EMBL" id="MDA0180486.1"/>
    </source>
</evidence>
<organism evidence="2 3">
    <name type="scientific">Solirubrobacter phytolaccae</name>
    <dbReference type="NCBI Taxonomy" id="1404360"/>
    <lineage>
        <taxon>Bacteria</taxon>
        <taxon>Bacillati</taxon>
        <taxon>Actinomycetota</taxon>
        <taxon>Thermoleophilia</taxon>
        <taxon>Solirubrobacterales</taxon>
        <taxon>Solirubrobacteraceae</taxon>
        <taxon>Solirubrobacter</taxon>
    </lineage>
</organism>
<keyword evidence="3" id="KW-1185">Reference proteome</keyword>
<dbReference type="AlphaFoldDB" id="A0A9X3S8M5"/>
<feature type="region of interest" description="Disordered" evidence="1">
    <location>
        <begin position="324"/>
        <end position="355"/>
    </location>
</feature>
<proteinExistence type="predicted"/>
<sequence>MSDDLSTELVATPERASSAQLVHARRHGTLLPPGAAEGLRELAKLSAPKDAVRWLRGKNPEWVVQLNPSDEVRRGLASGKYKLFETKDGRTLATVRDATSGRKVTDIGISDLPDPRKGAQVAKAGAAGAAVAWQAMAIATQQHYLVEISGKLGQLEAGVDDLRERELADRRAELATIVDDLALVERHVAAGEEMSANDRQSAMAAHARAKKIALESLDNATRLLDADADPATTQPDLALADRAAAVAARCAATVLRLPYESEAKRLTAFVHYAEDTEALTEAVTDGIRRQLYDQGARARAGRSGAARTAREACRAVLAGRARVRDRGDRRRAGLSAHRRTERMTRSTLARVGKRR</sequence>